<protein>
    <submittedName>
        <fullName evidence="1">Uncharacterized protein</fullName>
    </submittedName>
</protein>
<evidence type="ECO:0000313" key="2">
    <source>
        <dbReference type="Proteomes" id="UP000184375"/>
    </source>
</evidence>
<dbReference type="Proteomes" id="UP000184375">
    <property type="component" value="Unassembled WGS sequence"/>
</dbReference>
<dbReference type="AlphaFoldDB" id="A0A1M7MM58"/>
<reference evidence="2" key="1">
    <citation type="submission" date="2016-11" db="EMBL/GenBank/DDBJ databases">
        <authorList>
            <person name="Varghese N."/>
            <person name="Submissions S."/>
        </authorList>
    </citation>
    <scope>NUCLEOTIDE SEQUENCE [LARGE SCALE GENOMIC DNA]</scope>
    <source>
        <strain evidence="2">DSM 18802</strain>
    </source>
</reference>
<keyword evidence="2" id="KW-1185">Reference proteome</keyword>
<proteinExistence type="predicted"/>
<organism evidence="1 2">
    <name type="scientific">Caldanaerovirga acetigignens</name>
    <dbReference type="NCBI Taxonomy" id="447595"/>
    <lineage>
        <taxon>Bacteria</taxon>
        <taxon>Bacillati</taxon>
        <taxon>Bacillota</taxon>
        <taxon>Clostridia</taxon>
        <taxon>Thermosediminibacterales</taxon>
        <taxon>Thermosediminibacteraceae</taxon>
        <taxon>Caldanaerovirga</taxon>
    </lineage>
</organism>
<dbReference type="EMBL" id="FRCR01000024">
    <property type="protein sequence ID" value="SHM91949.1"/>
    <property type="molecule type" value="Genomic_DNA"/>
</dbReference>
<gene>
    <name evidence="1" type="ORF">SAMN05660826_02346</name>
</gene>
<evidence type="ECO:0000313" key="1">
    <source>
        <dbReference type="EMBL" id="SHM91949.1"/>
    </source>
</evidence>
<accession>A0A1M7MM58</accession>
<sequence length="40" mass="4697">MSYSPLKLISILILILSLWEWFGRNLTVILSAIEYATKWL</sequence>
<name>A0A1M7MM58_9FIRM</name>